<dbReference type="Pfam" id="PF26181">
    <property type="entry name" value="Ig_NUP210_13th"/>
    <property type="match status" value="1"/>
</dbReference>
<feature type="domain" description="NUP210 C-terminal Ig-like" evidence="2">
    <location>
        <begin position="376"/>
        <end position="510"/>
    </location>
</feature>
<dbReference type="Proteomes" id="UP000694549">
    <property type="component" value="Unplaced"/>
</dbReference>
<evidence type="ECO:0000313" key="6">
    <source>
        <dbReference type="Proteomes" id="UP000694549"/>
    </source>
</evidence>
<dbReference type="Pfam" id="PF22957">
    <property type="entry name" value="NUP210_Ig"/>
    <property type="match status" value="1"/>
</dbReference>
<dbReference type="InterPro" id="IPR055095">
    <property type="entry name" value="NUP210_Ig_C"/>
</dbReference>
<feature type="domain" description="NUP210 Ig-like" evidence="4">
    <location>
        <begin position="41"/>
        <end position="157"/>
    </location>
</feature>
<feature type="domain" description="NUP210 Ig-like" evidence="3">
    <location>
        <begin position="246"/>
        <end position="349"/>
    </location>
</feature>
<accession>A0A8B9UYN4</accession>
<name>A0A8B9UYN4_9AVES</name>
<dbReference type="PANTHER" id="PTHR23019:SF1">
    <property type="entry name" value="NUCLEAR PORE MEMBRANE GLYCOPROTEIN 210-LIKE"/>
    <property type="match status" value="1"/>
</dbReference>
<dbReference type="InterPro" id="IPR055094">
    <property type="entry name" value="NUP210_Ig15"/>
</dbReference>
<feature type="transmembrane region" description="Helical" evidence="1">
    <location>
        <begin position="595"/>
        <end position="614"/>
    </location>
</feature>
<dbReference type="InterPro" id="IPR058779">
    <property type="entry name" value="Ig_NUP210_13th"/>
</dbReference>
<dbReference type="Pfam" id="PF22959">
    <property type="entry name" value="Ig_NUP210_15th"/>
    <property type="match status" value="1"/>
</dbReference>
<keyword evidence="1" id="KW-1133">Transmembrane helix</keyword>
<keyword evidence="1" id="KW-0812">Transmembrane</keyword>
<dbReference type="PANTHER" id="PTHR23019">
    <property type="entry name" value="NUCLEAR PORE MEMBRANE GLYCOPROTEIN GP210-RELATED"/>
    <property type="match status" value="1"/>
</dbReference>
<organism evidence="5 6">
    <name type="scientific">Anas zonorhyncha</name>
    <name type="common">Eastern spot-billed duck</name>
    <dbReference type="NCBI Taxonomy" id="75864"/>
    <lineage>
        <taxon>Eukaryota</taxon>
        <taxon>Metazoa</taxon>
        <taxon>Chordata</taxon>
        <taxon>Craniata</taxon>
        <taxon>Vertebrata</taxon>
        <taxon>Euteleostomi</taxon>
        <taxon>Archelosauria</taxon>
        <taxon>Archosauria</taxon>
        <taxon>Dinosauria</taxon>
        <taxon>Saurischia</taxon>
        <taxon>Theropoda</taxon>
        <taxon>Coelurosauria</taxon>
        <taxon>Aves</taxon>
        <taxon>Neognathae</taxon>
        <taxon>Galloanserae</taxon>
        <taxon>Anseriformes</taxon>
        <taxon>Anatidae</taxon>
        <taxon>Anatinae</taxon>
        <taxon>Anas</taxon>
    </lineage>
</organism>
<dbReference type="AlphaFoldDB" id="A0A8B9UYN4"/>
<keyword evidence="1" id="KW-0472">Membrane</keyword>
<evidence type="ECO:0000313" key="5">
    <source>
        <dbReference type="Ensembl" id="ENSAZOP00000014647.1"/>
    </source>
</evidence>
<evidence type="ECO:0000256" key="1">
    <source>
        <dbReference type="SAM" id="Phobius"/>
    </source>
</evidence>
<dbReference type="Ensembl" id="ENSAZOT00000015734.1">
    <property type="protein sequence ID" value="ENSAZOP00000014647.1"/>
    <property type="gene ID" value="ENSAZOG00000009466.1"/>
</dbReference>
<sequence>MDSLFQGSSYRPLAGCSVQFDVSKLNCCFLLQDQVELEVVQLKAVRIHVPATRLITGTEMPVFVVGLNNMLTPFSFSNANPELRFQWSVSKRDVLDLLPRHTKVSIQLQSDNNVAMVVHTKSAGRTSIKVMVRCLNASAGQFEGNVTELSDEVQILVFDKLSLFSPSFSTEQILMSTNSQLKLYTNREGAAFVSFQILQCYPNSSVLEEHDQGVLRAGPITGIAVLEVTSLELFGVNQTIITGIQVAPISYLRINISPKIYTAGGVSLATFPLGMSFTITVEFYNSIGEKFHAQNAQLHLSVNRDDLLLIRPANKNHTYNAQAVNRGVTLLTVQDERHPGVADYIPVPVEPAIKPDLSKPVAVGDVICFSSPLVNQEGPCSPTQLSAITNRLLPESYLTCGVGFNNTVLDVSAGEVFLVQSGFNIQEGLYACVITAKPQPNEVLLALSLADASVYVTVSHSSDERKGDVQEILVPFLPAFYLYQSELVFSITQLTGMLQVLGVEKVLEKLEVQPSSPALTVMPPERSLSMPGLVSYVVSVVNFTSLQQMPAPAFVTVSCALTGQRAAVAVRAISRDCAPGQCRDVGIHHQLASSYHVLLFTLFAVSALTAAMFLGK</sequence>
<keyword evidence="6" id="KW-1185">Reference proteome</keyword>
<proteinExistence type="predicted"/>
<reference evidence="5" key="2">
    <citation type="submission" date="2025-09" db="UniProtKB">
        <authorList>
            <consortium name="Ensembl"/>
        </authorList>
    </citation>
    <scope>IDENTIFICATION</scope>
</reference>
<reference evidence="5" key="1">
    <citation type="submission" date="2025-08" db="UniProtKB">
        <authorList>
            <consortium name="Ensembl"/>
        </authorList>
    </citation>
    <scope>IDENTIFICATION</scope>
</reference>
<dbReference type="InterPro" id="IPR045197">
    <property type="entry name" value="NUP210-like"/>
</dbReference>
<dbReference type="Pfam" id="PF26183">
    <property type="entry name" value="Ig_NUP210_14th"/>
    <property type="match status" value="1"/>
</dbReference>
<evidence type="ECO:0000259" key="2">
    <source>
        <dbReference type="Pfam" id="PF22957"/>
    </source>
</evidence>
<evidence type="ECO:0000259" key="4">
    <source>
        <dbReference type="Pfam" id="PF26181"/>
    </source>
</evidence>
<evidence type="ECO:0000259" key="3">
    <source>
        <dbReference type="Pfam" id="PF22959"/>
    </source>
</evidence>
<protein>
    <submittedName>
        <fullName evidence="5">Uncharacterized protein</fullName>
    </submittedName>
</protein>
<dbReference type="GO" id="GO:0005643">
    <property type="term" value="C:nuclear pore"/>
    <property type="evidence" value="ECO:0007669"/>
    <property type="project" value="TreeGrafter"/>
</dbReference>